<feature type="compositionally biased region" description="Polar residues" evidence="1">
    <location>
        <begin position="245"/>
        <end position="258"/>
    </location>
</feature>
<dbReference type="OrthoDB" id="5355007at2759"/>
<reference evidence="2 3" key="1">
    <citation type="submission" date="2015-07" db="EMBL/GenBank/DDBJ databases">
        <title>Emmonsia species relationships and genome sequence.</title>
        <authorList>
            <person name="Cuomo C.A."/>
            <person name="Schwartz I.S."/>
            <person name="Kenyon C."/>
            <person name="de Hoog G.S."/>
            <person name="Govender N.P."/>
            <person name="Botha A."/>
            <person name="Moreno L."/>
            <person name="de Vries M."/>
            <person name="Munoz J.F."/>
            <person name="Stielow J.B."/>
        </authorList>
    </citation>
    <scope>NUCLEOTIDE SEQUENCE [LARGE SCALE GENOMIC DNA]</scope>
    <source>
        <strain evidence="2 3">CBS 136260</strain>
    </source>
</reference>
<feature type="region of interest" description="Disordered" evidence="1">
    <location>
        <begin position="215"/>
        <end position="309"/>
    </location>
</feature>
<feature type="compositionally biased region" description="Basic and acidic residues" evidence="1">
    <location>
        <begin position="231"/>
        <end position="244"/>
    </location>
</feature>
<name>A0A1B7P280_9EURO</name>
<feature type="compositionally biased region" description="Low complexity" evidence="1">
    <location>
        <begin position="7"/>
        <end position="18"/>
    </location>
</feature>
<organism evidence="2 3">
    <name type="scientific">Emergomyces africanus</name>
    <dbReference type="NCBI Taxonomy" id="1955775"/>
    <lineage>
        <taxon>Eukaryota</taxon>
        <taxon>Fungi</taxon>
        <taxon>Dikarya</taxon>
        <taxon>Ascomycota</taxon>
        <taxon>Pezizomycotina</taxon>
        <taxon>Eurotiomycetes</taxon>
        <taxon>Eurotiomycetidae</taxon>
        <taxon>Onygenales</taxon>
        <taxon>Ajellomycetaceae</taxon>
        <taxon>Emergomyces</taxon>
    </lineage>
</organism>
<feature type="compositionally biased region" description="Acidic residues" evidence="1">
    <location>
        <begin position="156"/>
        <end position="180"/>
    </location>
</feature>
<dbReference type="AlphaFoldDB" id="A0A1B7P280"/>
<gene>
    <name evidence="2" type="ORF">ACJ72_02519</name>
</gene>
<protein>
    <submittedName>
        <fullName evidence="2">Uncharacterized protein</fullName>
    </submittedName>
</protein>
<evidence type="ECO:0000313" key="3">
    <source>
        <dbReference type="Proteomes" id="UP000091918"/>
    </source>
</evidence>
<dbReference type="EMBL" id="LGUA01000212">
    <property type="protein sequence ID" value="OAX83126.1"/>
    <property type="molecule type" value="Genomic_DNA"/>
</dbReference>
<sequence>MSTTTFSSSASNQQRTSSPEPNDPIPVLLSYLSSPCTTTSSSTTTILDNLHASLLSSLQRSGWTEQVRGLALELLRAGHCDCFEEIVDTIVALATGSEDVTASSLAVARGKKRKRKTQMMMRVKLKKAKITEGVGGGSGATMENGGVENSDRDGDGQSEDGTDVDVDDDGASGNIDEDYDGNGNMVDFPDIRIPQGIVAEGVKMLHDALEGVFVVDGGGTEHSPSDTTTTGEHEGDKIQKENQKNKLASTNGVVNTNGSTAPTKKPPVSSSSKTATTSTDGRSTKLKSATKGKLQEIGEGKLEKKTKKG</sequence>
<evidence type="ECO:0000313" key="2">
    <source>
        <dbReference type="EMBL" id="OAX83126.1"/>
    </source>
</evidence>
<feature type="region of interest" description="Disordered" evidence="1">
    <location>
        <begin position="132"/>
        <end position="187"/>
    </location>
</feature>
<feature type="region of interest" description="Disordered" evidence="1">
    <location>
        <begin position="1"/>
        <end position="24"/>
    </location>
</feature>
<keyword evidence="3" id="KW-1185">Reference proteome</keyword>
<dbReference type="STRING" id="1658172.A0A1B7P280"/>
<evidence type="ECO:0000256" key="1">
    <source>
        <dbReference type="SAM" id="MobiDB-lite"/>
    </source>
</evidence>
<comment type="caution">
    <text evidence="2">The sequence shown here is derived from an EMBL/GenBank/DDBJ whole genome shotgun (WGS) entry which is preliminary data.</text>
</comment>
<accession>A0A1B7P280</accession>
<proteinExistence type="predicted"/>
<feature type="compositionally biased region" description="Basic and acidic residues" evidence="1">
    <location>
        <begin position="293"/>
        <end position="303"/>
    </location>
</feature>
<dbReference type="Proteomes" id="UP000091918">
    <property type="component" value="Unassembled WGS sequence"/>
</dbReference>
<feature type="compositionally biased region" description="Low complexity" evidence="1">
    <location>
        <begin position="259"/>
        <end position="279"/>
    </location>
</feature>